<evidence type="ECO:0000256" key="1">
    <source>
        <dbReference type="ARBA" id="ARBA00022729"/>
    </source>
</evidence>
<gene>
    <name evidence="3" type="ORF">SAMN05660477_01507</name>
</gene>
<keyword evidence="4" id="KW-1185">Reference proteome</keyword>
<accession>A0A1T5ERT8</accession>
<dbReference type="InterPro" id="IPR008969">
    <property type="entry name" value="CarboxyPept-like_regulatory"/>
</dbReference>
<keyword evidence="3" id="KW-0675">Receptor</keyword>
<organism evidence="3 4">
    <name type="scientific">Soonwooa buanensis</name>
    <dbReference type="NCBI Taxonomy" id="619805"/>
    <lineage>
        <taxon>Bacteria</taxon>
        <taxon>Pseudomonadati</taxon>
        <taxon>Bacteroidota</taxon>
        <taxon>Flavobacteriia</taxon>
        <taxon>Flavobacteriales</taxon>
        <taxon>Weeksellaceae</taxon>
        <taxon>Chryseobacterium group</taxon>
        <taxon>Soonwooa</taxon>
    </lineage>
</organism>
<dbReference type="InterPro" id="IPR012910">
    <property type="entry name" value="Plug_dom"/>
</dbReference>
<name>A0A1T5ERT8_9FLAO</name>
<feature type="domain" description="TonB-dependent receptor plug" evidence="2">
    <location>
        <begin position="115"/>
        <end position="243"/>
    </location>
</feature>
<sequence>MLRFFSFLILILFPVVVVAQKIELKIIVTDNKNKSLENATVKVSENKQQSTNPNGETNFLVEKDHSYSIVVKHPSYQERVLKFHAKQHQTLTIKLLSENNIQEVIVTAKEGKGLTSKSVITTKAMEHLQPSSFADIMELVPGGLAKTPSLTSSNRVLLRENDSAPSSYNTSALGTQFIIDNNIWNTNADMQLSLNDSQFLDGPKYKASAGIGVDMRTISTNDIERVEIIRGIPSASYGDLTTGVIKIDRKIGKTPLQARFKADGFSKQYYISKGFALKQNWQMTASMDLLDAKVDPTDSYENYQRLTGSVRSRLKTMLWNKHLEWRSNIDFSSNIDKEKNDPDTGYAPVDVYKNSNNRLSLTNNFVYILGKENFFNKLTFNTAIRQGFDKIEQTKLVQQSGPRSVSIATIQGENVGFFPQIKYISDFYTDGKPLDLSALLQLNGVKKSGLLLHQYELGLDWRFSKNFGKGQQYNPLTPPTATMSVRPRAYDDIPAWQVMAAFVGDQMSYQIDDHKLNLYAGLRASKLLGVDESYSISKQLFFEPRLNFQYGLPKIFIGNHALKADLTLGYGQFYKQPTLLMLYPNSKYLDYTQLNYYHNDERFRYVNFMTYVQSLENKNITAAKNTKYEARIDLSYKNHEFFVTYFQEEMANGFRNTLQTTTHTYKKYDASFVDINDWNNGPNLANIPYQMISEFGSYTLTENGSATLKKGIEFGYTSPRFDGINTRFTLTGAYFHTEYRNTIPVHQKPSTSIGGSNFPYYGIYKNDDGFVNSNLNYNFFVDTYLENLDLTISASFQGSIFDHRKRDHRMAEPTSYYGIDGVIHQFTDNDKTDIYKQWLIRDVSKTDNLETKYTYTLNANFKVTKKIYKALRTSMFVNKLFGYAQPYYMNGIKIDRKNLSTPYFGMELNYNF</sequence>
<dbReference type="Proteomes" id="UP000191112">
    <property type="component" value="Unassembled WGS sequence"/>
</dbReference>
<dbReference type="PANTHER" id="PTHR30069">
    <property type="entry name" value="TONB-DEPENDENT OUTER MEMBRANE RECEPTOR"/>
    <property type="match status" value="1"/>
</dbReference>
<proteinExistence type="predicted"/>
<dbReference type="SUPFAM" id="SSF49464">
    <property type="entry name" value="Carboxypeptidase regulatory domain-like"/>
    <property type="match status" value="1"/>
</dbReference>
<dbReference type="GO" id="GO:0015344">
    <property type="term" value="F:siderophore uptake transmembrane transporter activity"/>
    <property type="evidence" value="ECO:0007669"/>
    <property type="project" value="TreeGrafter"/>
</dbReference>
<dbReference type="STRING" id="619805.SAMN05660477_01507"/>
<dbReference type="Pfam" id="PF07715">
    <property type="entry name" value="Plug"/>
    <property type="match status" value="1"/>
</dbReference>
<dbReference type="EMBL" id="FUYZ01000004">
    <property type="protein sequence ID" value="SKB86558.1"/>
    <property type="molecule type" value="Genomic_DNA"/>
</dbReference>
<dbReference type="Gene3D" id="2.60.40.1120">
    <property type="entry name" value="Carboxypeptidase-like, regulatory domain"/>
    <property type="match status" value="1"/>
</dbReference>
<evidence type="ECO:0000259" key="2">
    <source>
        <dbReference type="Pfam" id="PF07715"/>
    </source>
</evidence>
<dbReference type="InterPro" id="IPR037066">
    <property type="entry name" value="Plug_dom_sf"/>
</dbReference>
<dbReference type="GO" id="GO:0009279">
    <property type="term" value="C:cell outer membrane"/>
    <property type="evidence" value="ECO:0007669"/>
    <property type="project" value="TreeGrafter"/>
</dbReference>
<evidence type="ECO:0000313" key="4">
    <source>
        <dbReference type="Proteomes" id="UP000191112"/>
    </source>
</evidence>
<dbReference type="SUPFAM" id="SSF56935">
    <property type="entry name" value="Porins"/>
    <property type="match status" value="1"/>
</dbReference>
<dbReference type="AlphaFoldDB" id="A0A1T5ERT8"/>
<protein>
    <submittedName>
        <fullName evidence="3">Outer membrane receptor proteins, mostly Fe transport</fullName>
    </submittedName>
</protein>
<dbReference type="GO" id="GO:0044718">
    <property type="term" value="P:siderophore transmembrane transport"/>
    <property type="evidence" value="ECO:0007669"/>
    <property type="project" value="TreeGrafter"/>
</dbReference>
<keyword evidence="1" id="KW-0732">Signal</keyword>
<dbReference type="Gene3D" id="2.170.130.10">
    <property type="entry name" value="TonB-dependent receptor, plug domain"/>
    <property type="match status" value="1"/>
</dbReference>
<dbReference type="PANTHER" id="PTHR30069:SF29">
    <property type="entry name" value="HEMOGLOBIN AND HEMOGLOBIN-HAPTOGLOBIN-BINDING PROTEIN 1-RELATED"/>
    <property type="match status" value="1"/>
</dbReference>
<evidence type="ECO:0000313" key="3">
    <source>
        <dbReference type="EMBL" id="SKB86558.1"/>
    </source>
</evidence>
<reference evidence="3 4" key="1">
    <citation type="submission" date="2017-02" db="EMBL/GenBank/DDBJ databases">
        <authorList>
            <person name="Peterson S.W."/>
        </authorList>
    </citation>
    <scope>NUCLEOTIDE SEQUENCE [LARGE SCALE GENOMIC DNA]</scope>
    <source>
        <strain evidence="3 4">DSM 22323</strain>
    </source>
</reference>
<dbReference type="InterPro" id="IPR039426">
    <property type="entry name" value="TonB-dep_rcpt-like"/>
</dbReference>